<organism evidence="1 2">
    <name type="scientific">Dibothriocephalus latus</name>
    <name type="common">Fish tapeworm</name>
    <name type="synonym">Diphyllobothrium latum</name>
    <dbReference type="NCBI Taxonomy" id="60516"/>
    <lineage>
        <taxon>Eukaryota</taxon>
        <taxon>Metazoa</taxon>
        <taxon>Spiralia</taxon>
        <taxon>Lophotrochozoa</taxon>
        <taxon>Platyhelminthes</taxon>
        <taxon>Cestoda</taxon>
        <taxon>Eucestoda</taxon>
        <taxon>Diphyllobothriidea</taxon>
        <taxon>Diphyllobothriidae</taxon>
        <taxon>Dibothriocephalus</taxon>
    </lineage>
</organism>
<dbReference type="PANTHER" id="PTHR21494">
    <property type="entry name" value="ACTIVATING SIGNAL COINTEGRATOR 1 COMPLEX SUBUNIT 2 ASC-1 COMPLEX SUBUNIT P100"/>
    <property type="match status" value="1"/>
</dbReference>
<dbReference type="GO" id="GO:0043130">
    <property type="term" value="F:ubiquitin binding"/>
    <property type="evidence" value="ECO:0007669"/>
    <property type="project" value="TreeGrafter"/>
</dbReference>
<sequence>MESPKKSILSSTKKDKKNSQKYPLLDAHWCSDTVYLKFYHPKPGATNKELNNWNLQVSSIIAAYSQLLLEDFDKFWCEIIYSSTLHDSIDSVLQAGLRLQDLPKNLLRFASSLRQLKTLTLLVFQRASQPKYSKTMFLTDSEYARFVHDKFVFDPYRFINLTLMYCPDNREIVIDIIRSVVALQPKFIDDISATLRTVLALLRNNEEKLQQWQFEEDHGTGESSDVNCIDRLDGVIEYLLDVATTLEQFLSIVSEACPDIPRKCLTDTLHVR</sequence>
<keyword evidence="2" id="KW-1185">Reference proteome</keyword>
<dbReference type="InterPro" id="IPR052586">
    <property type="entry name" value="ASCC2"/>
</dbReference>
<protein>
    <submittedName>
        <fullName evidence="1">Uncharacterized protein</fullName>
    </submittedName>
</protein>
<dbReference type="OrthoDB" id="5577209at2759"/>
<dbReference type="Proteomes" id="UP000281553">
    <property type="component" value="Unassembled WGS sequence"/>
</dbReference>
<evidence type="ECO:0000313" key="2">
    <source>
        <dbReference type="Proteomes" id="UP000281553"/>
    </source>
</evidence>
<dbReference type="EMBL" id="UYRU01094603">
    <property type="protein sequence ID" value="VDN39118.1"/>
    <property type="molecule type" value="Genomic_DNA"/>
</dbReference>
<dbReference type="PANTHER" id="PTHR21494:SF0">
    <property type="entry name" value="ACTIVATING SIGNAL COINTEGRATOR 1 COMPLEX SUBUNIT 2"/>
    <property type="match status" value="1"/>
</dbReference>
<name>A0A3P7NT72_DIBLA</name>
<proteinExistence type="predicted"/>
<gene>
    <name evidence="1" type="ORF">DILT_LOCUS17769</name>
</gene>
<accession>A0A3P7NT72</accession>
<reference evidence="1 2" key="1">
    <citation type="submission" date="2018-11" db="EMBL/GenBank/DDBJ databases">
        <authorList>
            <consortium name="Pathogen Informatics"/>
        </authorList>
    </citation>
    <scope>NUCLEOTIDE SEQUENCE [LARGE SCALE GENOMIC DNA]</scope>
</reference>
<dbReference type="AlphaFoldDB" id="A0A3P7NT72"/>
<evidence type="ECO:0000313" key="1">
    <source>
        <dbReference type="EMBL" id="VDN39118.1"/>
    </source>
</evidence>